<dbReference type="SUPFAM" id="SSF48403">
    <property type="entry name" value="Ankyrin repeat"/>
    <property type="match status" value="1"/>
</dbReference>
<dbReference type="InterPro" id="IPR051165">
    <property type="entry name" value="Multifunctional_ANK_Repeat"/>
</dbReference>
<evidence type="ECO:0000313" key="4">
    <source>
        <dbReference type="EMBL" id="KAF8398682.1"/>
    </source>
</evidence>
<dbReference type="Pfam" id="PF12796">
    <property type="entry name" value="Ank_2"/>
    <property type="match status" value="1"/>
</dbReference>
<dbReference type="Proteomes" id="UP000655225">
    <property type="component" value="Unassembled WGS sequence"/>
</dbReference>
<dbReference type="EMBL" id="JABCRI010000010">
    <property type="protein sequence ID" value="KAF8398682.1"/>
    <property type="molecule type" value="Genomic_DNA"/>
</dbReference>
<dbReference type="PANTHER" id="PTHR24123:SF139">
    <property type="entry name" value="ANKYRIN"/>
    <property type="match status" value="1"/>
</dbReference>
<accession>A0A834Z2T7</accession>
<dbReference type="PANTHER" id="PTHR24123">
    <property type="entry name" value="ANKYRIN REPEAT-CONTAINING"/>
    <property type="match status" value="1"/>
</dbReference>
<dbReference type="InterPro" id="IPR036770">
    <property type="entry name" value="Ankyrin_rpt-contain_sf"/>
</dbReference>
<comment type="caution">
    <text evidence="4">The sequence shown here is derived from an EMBL/GenBank/DDBJ whole genome shotgun (WGS) entry which is preliminary data.</text>
</comment>
<evidence type="ECO:0000256" key="2">
    <source>
        <dbReference type="ARBA" id="ARBA00023043"/>
    </source>
</evidence>
<name>A0A834Z2T7_TETSI</name>
<dbReference type="AlphaFoldDB" id="A0A834Z2T7"/>
<keyword evidence="5" id="KW-1185">Reference proteome</keyword>
<dbReference type="OMA" id="ECVILYE"/>
<dbReference type="PROSITE" id="PS50088">
    <property type="entry name" value="ANK_REPEAT"/>
    <property type="match status" value="1"/>
</dbReference>
<dbReference type="Gene3D" id="1.25.40.20">
    <property type="entry name" value="Ankyrin repeat-containing domain"/>
    <property type="match status" value="2"/>
</dbReference>
<dbReference type="OrthoDB" id="194358at2759"/>
<protein>
    <recommendedName>
        <fullName evidence="6">Ankyrin repeat protein</fullName>
    </recommendedName>
</protein>
<evidence type="ECO:0000313" key="5">
    <source>
        <dbReference type="Proteomes" id="UP000655225"/>
    </source>
</evidence>
<keyword evidence="1" id="KW-0677">Repeat</keyword>
<evidence type="ECO:0000256" key="3">
    <source>
        <dbReference type="PROSITE-ProRule" id="PRU00023"/>
    </source>
</evidence>
<sequence length="268" mass="29312">MTSARYKREECLRVLASAGADFGLVNLADQCVSLIVVSNQWTLSFQQAVLDVIRVWKIVRSSNVVVFSPFMFVALLGDIEALKSLIEQPDIRLDQDDNGFSIVMFATLEGHVEAFRLLVYAGADMKFCNKSSESAIALSELNQNCVLFEKVMLAFALENGNSGAGGFYVLPCAARCGDLATVRLLTGRGYDENVPNGDGYTSLMIAAWEGHGCLCELLISFWVQCDIKNARGEIALSLARKNGGFRNEAECVILYELARKLVLSGAQV</sequence>
<dbReference type="SMART" id="SM00248">
    <property type="entry name" value="ANK"/>
    <property type="match status" value="3"/>
</dbReference>
<dbReference type="InterPro" id="IPR002110">
    <property type="entry name" value="Ankyrin_rpt"/>
</dbReference>
<reference evidence="4 5" key="1">
    <citation type="submission" date="2020-04" db="EMBL/GenBank/DDBJ databases">
        <title>Plant Genome Project.</title>
        <authorList>
            <person name="Zhang R.-G."/>
        </authorList>
    </citation>
    <scope>NUCLEOTIDE SEQUENCE [LARGE SCALE GENOMIC DNA]</scope>
    <source>
        <strain evidence="4">YNK0</strain>
        <tissue evidence="4">Leaf</tissue>
    </source>
</reference>
<proteinExistence type="predicted"/>
<dbReference type="PROSITE" id="PS50297">
    <property type="entry name" value="ANK_REP_REGION"/>
    <property type="match status" value="1"/>
</dbReference>
<keyword evidence="2 3" id="KW-0040">ANK repeat</keyword>
<feature type="repeat" description="ANK" evidence="3">
    <location>
        <begin position="98"/>
        <end position="130"/>
    </location>
</feature>
<gene>
    <name evidence="4" type="ORF">HHK36_014537</name>
</gene>
<organism evidence="4 5">
    <name type="scientific">Tetracentron sinense</name>
    <name type="common">Spur-leaf</name>
    <dbReference type="NCBI Taxonomy" id="13715"/>
    <lineage>
        <taxon>Eukaryota</taxon>
        <taxon>Viridiplantae</taxon>
        <taxon>Streptophyta</taxon>
        <taxon>Embryophyta</taxon>
        <taxon>Tracheophyta</taxon>
        <taxon>Spermatophyta</taxon>
        <taxon>Magnoliopsida</taxon>
        <taxon>Trochodendrales</taxon>
        <taxon>Trochodendraceae</taxon>
        <taxon>Tetracentron</taxon>
    </lineage>
</organism>
<evidence type="ECO:0000256" key="1">
    <source>
        <dbReference type="ARBA" id="ARBA00022737"/>
    </source>
</evidence>
<evidence type="ECO:0008006" key="6">
    <source>
        <dbReference type="Google" id="ProtNLM"/>
    </source>
</evidence>